<dbReference type="InterPro" id="IPR038577">
    <property type="entry name" value="GT10-like_C_sf"/>
</dbReference>
<evidence type="ECO:0000256" key="2">
    <source>
        <dbReference type="ARBA" id="ARBA00008919"/>
    </source>
</evidence>
<dbReference type="GO" id="GO:0032580">
    <property type="term" value="C:Golgi cisterna membrane"/>
    <property type="evidence" value="ECO:0007669"/>
    <property type="project" value="UniProtKB-SubCell"/>
</dbReference>
<proteinExistence type="inferred from homology"/>
<evidence type="ECO:0000313" key="8">
    <source>
        <dbReference type="Proteomes" id="UP000736164"/>
    </source>
</evidence>
<evidence type="ECO:0000259" key="6">
    <source>
        <dbReference type="Pfam" id="PF00852"/>
    </source>
</evidence>
<keyword evidence="5" id="KW-0472">Membrane</keyword>
<sequence length="173" mass="20506">MSYRRDADILERHERTRVYKQLSQLMAVDVYGRYKQRPLSPEGLLPTISRYRFYLAFENSVYRDYITEKLWRNSFQAGSVPVVLGPPRADYEAQAPPGSFIHVDDFNSTGALAAFLRGLAADEGRYRSYFEWRRRGRVKLYTDWRERLCTICARYRQLPPGKVYHDLDAWAHW</sequence>
<keyword evidence="3 5" id="KW-0328">Glycosyltransferase</keyword>
<dbReference type="UniPathway" id="UPA00378"/>
<dbReference type="InterPro" id="IPR001503">
    <property type="entry name" value="Glyco_trans_10"/>
</dbReference>
<feature type="non-terminal residue" evidence="7">
    <location>
        <position position="173"/>
    </location>
</feature>
<dbReference type="EMBL" id="JAAWVO010067529">
    <property type="protein sequence ID" value="MBN3323822.1"/>
    <property type="molecule type" value="Genomic_DNA"/>
</dbReference>
<dbReference type="InterPro" id="IPR055270">
    <property type="entry name" value="Glyco_tran_10_C"/>
</dbReference>
<dbReference type="SUPFAM" id="SSF53756">
    <property type="entry name" value="UDP-Glycosyltransferase/glycogen phosphorylase"/>
    <property type="match status" value="1"/>
</dbReference>
<dbReference type="Pfam" id="PF00852">
    <property type="entry name" value="Glyco_transf_10"/>
    <property type="match status" value="1"/>
</dbReference>
<dbReference type="PANTHER" id="PTHR11929:SF12">
    <property type="entry name" value="ALPHA-(1,3)-FUCOSYLTRANSFERASE 7"/>
    <property type="match status" value="1"/>
</dbReference>
<feature type="domain" description="Fucosyltransferase C-terminal" evidence="6">
    <location>
        <begin position="11"/>
        <end position="170"/>
    </location>
</feature>
<dbReference type="PANTHER" id="PTHR11929">
    <property type="entry name" value="ALPHA- 1,3 -FUCOSYLTRANSFERASE"/>
    <property type="match status" value="1"/>
</dbReference>
<name>A0A8J7P1T0_ATRSP</name>
<dbReference type="Gene3D" id="3.40.50.11660">
    <property type="entry name" value="Glycosyl transferase family 10, C-terminal domain"/>
    <property type="match status" value="1"/>
</dbReference>
<comment type="pathway">
    <text evidence="1">Protein modification; protein glycosylation.</text>
</comment>
<dbReference type="EC" id="2.4.1.-" evidence="5"/>
<keyword evidence="8" id="KW-1185">Reference proteome</keyword>
<accession>A0A8J7P1T0</accession>
<evidence type="ECO:0000256" key="4">
    <source>
        <dbReference type="ARBA" id="ARBA00022679"/>
    </source>
</evidence>
<dbReference type="AlphaFoldDB" id="A0A8J7P1T0"/>
<evidence type="ECO:0000313" key="7">
    <source>
        <dbReference type="EMBL" id="MBN3323822.1"/>
    </source>
</evidence>
<evidence type="ECO:0000256" key="3">
    <source>
        <dbReference type="ARBA" id="ARBA00022676"/>
    </source>
</evidence>
<gene>
    <name evidence="7" type="primary">Fut7</name>
    <name evidence="7" type="ORF">GTO95_0018456</name>
</gene>
<keyword evidence="5" id="KW-0333">Golgi apparatus</keyword>
<protein>
    <recommendedName>
        <fullName evidence="5">Fucosyltransferase</fullName>
        <ecNumber evidence="5">2.4.1.-</ecNumber>
    </recommendedName>
</protein>
<reference evidence="7" key="1">
    <citation type="journal article" date="2021" name="Cell">
        <title>Tracing the genetic footprints of vertebrate landing in non-teleost ray-finned fishes.</title>
        <authorList>
            <person name="Bi X."/>
            <person name="Wang K."/>
            <person name="Yang L."/>
            <person name="Pan H."/>
            <person name="Jiang H."/>
            <person name="Wei Q."/>
            <person name="Fang M."/>
            <person name="Yu H."/>
            <person name="Zhu C."/>
            <person name="Cai Y."/>
            <person name="He Y."/>
            <person name="Gan X."/>
            <person name="Zeng H."/>
            <person name="Yu D."/>
            <person name="Zhu Y."/>
            <person name="Jiang H."/>
            <person name="Qiu Q."/>
            <person name="Yang H."/>
            <person name="Zhang Y.E."/>
            <person name="Wang W."/>
            <person name="Zhu M."/>
            <person name="He S."/>
            <person name="Zhang G."/>
        </authorList>
    </citation>
    <scope>NUCLEOTIDE SEQUENCE</scope>
    <source>
        <strain evidence="7">Allg_001</strain>
    </source>
</reference>
<dbReference type="Proteomes" id="UP000736164">
    <property type="component" value="Unassembled WGS sequence"/>
</dbReference>
<keyword evidence="4 5" id="KW-0808">Transferase</keyword>
<comment type="caution">
    <text evidence="7">The sequence shown here is derived from an EMBL/GenBank/DDBJ whole genome shotgun (WGS) entry which is preliminary data.</text>
</comment>
<comment type="similarity">
    <text evidence="2 5">Belongs to the glycosyltransferase 10 family.</text>
</comment>
<comment type="subcellular location">
    <subcellularLocation>
        <location evidence="5">Golgi apparatus</location>
        <location evidence="5">Golgi stack membrane</location>
        <topology evidence="5">Single-pass type II membrane protein</topology>
    </subcellularLocation>
</comment>
<keyword evidence="5" id="KW-0812">Transmembrane</keyword>
<evidence type="ECO:0000256" key="5">
    <source>
        <dbReference type="RuleBase" id="RU003832"/>
    </source>
</evidence>
<organism evidence="7 8">
    <name type="scientific">Atractosteus spatula</name>
    <name type="common">Alligator gar</name>
    <name type="synonym">Lepisosteus spatula</name>
    <dbReference type="NCBI Taxonomy" id="7917"/>
    <lineage>
        <taxon>Eukaryota</taxon>
        <taxon>Metazoa</taxon>
        <taxon>Chordata</taxon>
        <taxon>Craniata</taxon>
        <taxon>Vertebrata</taxon>
        <taxon>Euteleostomi</taxon>
        <taxon>Actinopterygii</taxon>
        <taxon>Neopterygii</taxon>
        <taxon>Holostei</taxon>
        <taxon>Semionotiformes</taxon>
        <taxon>Lepisosteidae</taxon>
        <taxon>Atractosteus</taxon>
    </lineage>
</organism>
<evidence type="ECO:0000256" key="1">
    <source>
        <dbReference type="ARBA" id="ARBA00004922"/>
    </source>
</evidence>
<feature type="non-terminal residue" evidence="7">
    <location>
        <position position="1"/>
    </location>
</feature>
<dbReference type="GO" id="GO:0046920">
    <property type="term" value="F:alpha-(1-&gt;3)-fucosyltransferase activity"/>
    <property type="evidence" value="ECO:0007669"/>
    <property type="project" value="TreeGrafter"/>
</dbReference>